<dbReference type="PANTHER" id="PTHR46969:SF1">
    <property type="entry name" value="BIFUNCTIONAL PROTEIN HLDE"/>
    <property type="match status" value="1"/>
</dbReference>
<dbReference type="GO" id="GO:0033786">
    <property type="term" value="F:heptose-1-phosphate adenylyltransferase activity"/>
    <property type="evidence" value="ECO:0007669"/>
    <property type="project" value="TreeGrafter"/>
</dbReference>
<keyword evidence="2 4" id="KW-0418">Kinase</keyword>
<dbReference type="PANTHER" id="PTHR46969">
    <property type="entry name" value="BIFUNCTIONAL PROTEIN HLDE"/>
    <property type="match status" value="1"/>
</dbReference>
<organism evidence="4 5">
    <name type="scientific">Sphingomonas sanxanigenens</name>
    <dbReference type="NCBI Taxonomy" id="397260"/>
    <lineage>
        <taxon>Bacteria</taxon>
        <taxon>Pseudomonadati</taxon>
        <taxon>Pseudomonadota</taxon>
        <taxon>Alphaproteobacteria</taxon>
        <taxon>Sphingomonadales</taxon>
        <taxon>Sphingomonadaceae</taxon>
        <taxon>Sphingomonas</taxon>
    </lineage>
</organism>
<dbReference type="PROSITE" id="PS00583">
    <property type="entry name" value="PFKB_KINASES_1"/>
    <property type="match status" value="1"/>
</dbReference>
<dbReference type="InterPro" id="IPR002173">
    <property type="entry name" value="Carboh/pur_kinase_PfkB_CS"/>
</dbReference>
<evidence type="ECO:0000313" key="5">
    <source>
        <dbReference type="Proteomes" id="UP000249066"/>
    </source>
</evidence>
<dbReference type="SUPFAM" id="SSF53613">
    <property type="entry name" value="Ribokinase-like"/>
    <property type="match status" value="1"/>
</dbReference>
<evidence type="ECO:0000256" key="2">
    <source>
        <dbReference type="ARBA" id="ARBA00022777"/>
    </source>
</evidence>
<dbReference type="FunFam" id="3.40.1190.20:FF:000002">
    <property type="entry name" value="Bifunctional protein HldE"/>
    <property type="match status" value="1"/>
</dbReference>
<gene>
    <name evidence="4" type="primary">rfaE1</name>
    <name evidence="4" type="ORF">DI623_09725</name>
</gene>
<dbReference type="Proteomes" id="UP000249066">
    <property type="component" value="Unassembled WGS sequence"/>
</dbReference>
<comment type="caution">
    <text evidence="4">The sequence shown here is derived from an EMBL/GenBank/DDBJ whole genome shotgun (WGS) entry which is preliminary data.</text>
</comment>
<name>A0A2W5AAY9_9SPHN</name>
<dbReference type="Pfam" id="PF00294">
    <property type="entry name" value="PfkB"/>
    <property type="match status" value="1"/>
</dbReference>
<dbReference type="AlphaFoldDB" id="A0A2W5AAY9"/>
<sequence length="298" mass="32108">MLDEYWFGDVRRISPEAPVPIVHVSHSDERPGGAANVARNIVSLGARATLLAVVGADATADRLRRALDEAGVSHALSVDPAIRTTLKLRVVGQHQQMLRVDFEEPPSRETLEAKQAEYERLLADADVVVLSDYGKGALARVTELIAIARRLGKPVMIDPKGRDYSRYAGATMITPNRAEMADAVGSWSTPEELDLKAERLREQLGLEVLVVTMSEQGMKLYSQNGVFHQHAKAQEVFDVSGAGDTVIAALAIMHGCGVDWESAVAFANAAGGVAVGKLGTSVVDFDEVDQFQQVTPIP</sequence>
<dbReference type="GO" id="GO:0005829">
    <property type="term" value="C:cytosol"/>
    <property type="evidence" value="ECO:0007669"/>
    <property type="project" value="TreeGrafter"/>
</dbReference>
<dbReference type="EMBL" id="QFNN01000053">
    <property type="protein sequence ID" value="PZO89599.1"/>
    <property type="molecule type" value="Genomic_DNA"/>
</dbReference>
<dbReference type="InterPro" id="IPR029056">
    <property type="entry name" value="Ribokinase-like"/>
</dbReference>
<evidence type="ECO:0000313" key="4">
    <source>
        <dbReference type="EMBL" id="PZO89599.1"/>
    </source>
</evidence>
<dbReference type="CDD" id="cd01172">
    <property type="entry name" value="RfaE_like"/>
    <property type="match status" value="1"/>
</dbReference>
<dbReference type="Gene3D" id="3.40.1190.20">
    <property type="match status" value="1"/>
</dbReference>
<feature type="domain" description="Carbohydrate kinase PfkB" evidence="3">
    <location>
        <begin position="15"/>
        <end position="281"/>
    </location>
</feature>
<keyword evidence="1" id="KW-0808">Transferase</keyword>
<evidence type="ECO:0000259" key="3">
    <source>
        <dbReference type="Pfam" id="PF00294"/>
    </source>
</evidence>
<dbReference type="InterPro" id="IPR011611">
    <property type="entry name" value="PfkB_dom"/>
</dbReference>
<protein>
    <submittedName>
        <fullName evidence="4">D-glycero-beta-D-manno-heptose-7-phosphate kinase</fullName>
    </submittedName>
</protein>
<evidence type="ECO:0000256" key="1">
    <source>
        <dbReference type="ARBA" id="ARBA00022679"/>
    </source>
</evidence>
<dbReference type="GO" id="GO:0033785">
    <property type="term" value="F:heptose 7-phosphate kinase activity"/>
    <property type="evidence" value="ECO:0007669"/>
    <property type="project" value="TreeGrafter"/>
</dbReference>
<accession>A0A2W5AAY9</accession>
<dbReference type="GO" id="GO:0016773">
    <property type="term" value="F:phosphotransferase activity, alcohol group as acceptor"/>
    <property type="evidence" value="ECO:0007669"/>
    <property type="project" value="InterPro"/>
</dbReference>
<proteinExistence type="predicted"/>
<dbReference type="PROSITE" id="PS00584">
    <property type="entry name" value="PFKB_KINASES_2"/>
    <property type="match status" value="1"/>
</dbReference>
<dbReference type="NCBIfam" id="TIGR02198">
    <property type="entry name" value="rfaE_dom_I"/>
    <property type="match status" value="1"/>
</dbReference>
<reference evidence="4 5" key="1">
    <citation type="submission" date="2017-08" db="EMBL/GenBank/DDBJ databases">
        <title>Infants hospitalized years apart are colonized by the same room-sourced microbial strains.</title>
        <authorList>
            <person name="Brooks B."/>
            <person name="Olm M.R."/>
            <person name="Firek B.A."/>
            <person name="Baker R."/>
            <person name="Thomas B.C."/>
            <person name="Morowitz M.J."/>
            <person name="Banfield J.F."/>
        </authorList>
    </citation>
    <scope>NUCLEOTIDE SEQUENCE [LARGE SCALE GENOMIC DNA]</scope>
    <source>
        <strain evidence="4">S2_018_000_R2_101</strain>
    </source>
</reference>
<dbReference type="InterPro" id="IPR011913">
    <property type="entry name" value="RfaE_dom_I"/>
</dbReference>